<dbReference type="SUPFAM" id="SSF51445">
    <property type="entry name" value="(Trans)glycosidases"/>
    <property type="match status" value="1"/>
</dbReference>
<dbReference type="InterPro" id="IPR013780">
    <property type="entry name" value="Glyco_hydro_b"/>
</dbReference>
<dbReference type="Gene3D" id="3.20.20.80">
    <property type="entry name" value="Glycosidases"/>
    <property type="match status" value="1"/>
</dbReference>
<feature type="domain" description="CBM-cenC" evidence="2">
    <location>
        <begin position="834"/>
        <end position="951"/>
    </location>
</feature>
<comment type="caution">
    <text evidence="6">The sequence shown here is derived from an EMBL/GenBank/DDBJ whole genome shotgun (WGS) entry which is preliminary data.</text>
</comment>
<keyword evidence="7" id="KW-1185">Reference proteome</keyword>
<protein>
    <submittedName>
        <fullName evidence="6">Putative secreted protein (Por secretion system target)</fullName>
    </submittedName>
</protein>
<reference evidence="6 7" key="1">
    <citation type="submission" date="2018-07" db="EMBL/GenBank/DDBJ databases">
        <title>Genomic Encyclopedia of Type Strains, Phase IV (KMG-IV): sequencing the most valuable type-strain genomes for metagenomic binning, comparative biology and taxonomic classification.</title>
        <authorList>
            <person name="Goeker M."/>
        </authorList>
    </citation>
    <scope>NUCLEOTIDE SEQUENCE [LARGE SCALE GENOMIC DNA]</scope>
    <source>
        <strain evidence="6 7">DSM 4134</strain>
    </source>
</reference>
<dbReference type="Gene3D" id="2.60.120.1200">
    <property type="match status" value="1"/>
</dbReference>
<dbReference type="InterPro" id="IPR026444">
    <property type="entry name" value="Secre_tail"/>
</dbReference>
<evidence type="ECO:0000259" key="4">
    <source>
        <dbReference type="Pfam" id="PF18206"/>
    </source>
</evidence>
<keyword evidence="1" id="KW-0378">Hydrolase</keyword>
<dbReference type="GO" id="GO:0016798">
    <property type="term" value="F:hydrolase activity, acting on glycosyl bonds"/>
    <property type="evidence" value="ECO:0007669"/>
    <property type="project" value="InterPro"/>
</dbReference>
<sequence>MSQTTQHKFLKVLFLLIITTIWLPAIGQVPIDIDLNTKKYIGGVSDLSRAKYFNMHHTYISWELNENGYDAELLDNLGANYGRGFNGPGSGNPNTSGGKITAFPTASEGTTIGTNKLNGWDDNPTFYTRRTNEIVVTDHPKLGFLYNGDFNAGATYNSNYLQAAFSGSIPKYYEMLNEPFVHVSDFAPWNDRQLVINQMSDMWKTVADKIHQDIPGMQVGGYASAWPEMEDSNFNHWAERMQTFMDRAGSSMDFFSTHFYDGKNVTGTDQNRSGSNSEAIMDLIESYSYKKWGVVKPHLISEYGKTVKEWTKDANGNKDPKPYSESRDGEILKAVNAFLFQFLERPDRILKSIPFITAKSTFFYQSDNPNEYPYPWVVLRKDGNGGYTWTHLKKFFELWKDVSGERTKINSGDPDLVAHAFLNGTKAYVAVYNMETASKTINLNFLNNSAANINDVTLRRLFTDASGIPNLTTTTQALPGSLTLAGGETVVMVCNLSSAITPSGTINESNYYATNVLEPISANTTITYTINGVSTGTGNATLRLGLGRDHGLSLSPEVKVNGTTVTVPTDWMGYNQWNRNQFFGVIEIPFDANLLQSNNTITVKFTDGGGHVSSVILNTELDASSVNDLVSLENADTILSSQTSYSVDLVYTANGSKELVLEFWDGTTWLDSDVQTVSSGSGTQTLTVNLATAPAPGSNYVWKAQIRPVGSTWQDATDTDQINNVTVQNLVDAVSLENAATSMPSQTTYSVDMVYTANGSKELVLEFWDGTTWLDSDVQTVSSGSGTQTLTVNLATAPAPGSNYIWKAQIRPVGSTWQDATDTDQINNVTVTASNLVNNPGFETGDLTNWDTSWGTVTVVTNPKQGTYGVKITGAGSASQVITGLQSNTTYDLSAYAKIASGSSEVRLGVKDHGNPDQSTSITSTTYTQGSLSFTTGASSTSAKIYLYVPTTGDIAYGDEFDLKVASGSRNIQTSPNLEAIKIFPNPNYGKVNISLPEGWTTGKVQVININGQTVLEQQFDKNQSGVLTFELPGNSRSLYLLRISDSNNSYQKKLLIR</sequence>
<dbReference type="OrthoDB" id="1522095at2"/>
<evidence type="ECO:0000313" key="6">
    <source>
        <dbReference type="EMBL" id="RED96023.1"/>
    </source>
</evidence>
<dbReference type="Pfam" id="PF18206">
    <property type="entry name" value="Porphyrn_cat_1"/>
    <property type="match status" value="1"/>
</dbReference>
<evidence type="ECO:0000256" key="1">
    <source>
        <dbReference type="ARBA" id="ARBA00022801"/>
    </source>
</evidence>
<dbReference type="Gene3D" id="2.60.40.1180">
    <property type="entry name" value="Golgi alpha-mannosidase II"/>
    <property type="match status" value="1"/>
</dbReference>
<dbReference type="AlphaFoldDB" id="A0A3D9L1J8"/>
<dbReference type="SUPFAM" id="SSF49785">
    <property type="entry name" value="Galactose-binding domain-like"/>
    <property type="match status" value="1"/>
</dbReference>
<feature type="domain" description="Beta-porphyranase A C-terminal" evidence="3">
    <location>
        <begin position="527"/>
        <end position="618"/>
    </location>
</feature>
<dbReference type="InterPro" id="IPR003305">
    <property type="entry name" value="CenC_carb-bd"/>
</dbReference>
<feature type="domain" description="Secretion system C-terminal sorting" evidence="5">
    <location>
        <begin position="983"/>
        <end position="1057"/>
    </location>
</feature>
<feature type="domain" description="Porphyranase beta-sandwich" evidence="4">
    <location>
        <begin position="415"/>
        <end position="517"/>
    </location>
</feature>
<dbReference type="CDD" id="cd21510">
    <property type="entry name" value="agarase_cat"/>
    <property type="match status" value="1"/>
</dbReference>
<dbReference type="Proteomes" id="UP000256779">
    <property type="component" value="Unassembled WGS sequence"/>
</dbReference>
<dbReference type="InterPro" id="IPR041224">
    <property type="entry name" value="BPA_C"/>
</dbReference>
<proteinExistence type="predicted"/>
<name>A0A3D9L1J8_MARFU</name>
<dbReference type="Pfam" id="PF02018">
    <property type="entry name" value="CBM_4_9"/>
    <property type="match status" value="1"/>
</dbReference>
<organism evidence="6 7">
    <name type="scientific">Marinoscillum furvescens DSM 4134</name>
    <dbReference type="NCBI Taxonomy" id="1122208"/>
    <lineage>
        <taxon>Bacteria</taxon>
        <taxon>Pseudomonadati</taxon>
        <taxon>Bacteroidota</taxon>
        <taxon>Cytophagia</taxon>
        <taxon>Cytophagales</taxon>
        <taxon>Reichenbachiellaceae</taxon>
        <taxon>Marinoscillum</taxon>
    </lineage>
</organism>
<dbReference type="NCBIfam" id="TIGR04183">
    <property type="entry name" value="Por_Secre_tail"/>
    <property type="match status" value="1"/>
</dbReference>
<dbReference type="Gene3D" id="2.60.120.260">
    <property type="entry name" value="Galactose-binding domain-like"/>
    <property type="match status" value="1"/>
</dbReference>
<dbReference type="InterPro" id="IPR040527">
    <property type="entry name" value="Beta-sand_Porphyrn"/>
</dbReference>
<accession>A0A3D9L1J8</accession>
<evidence type="ECO:0000259" key="3">
    <source>
        <dbReference type="Pfam" id="PF18040"/>
    </source>
</evidence>
<dbReference type="EMBL" id="QREG01000016">
    <property type="protein sequence ID" value="RED96023.1"/>
    <property type="molecule type" value="Genomic_DNA"/>
</dbReference>
<dbReference type="Pfam" id="PF18962">
    <property type="entry name" value="Por_Secre_tail"/>
    <property type="match status" value="1"/>
</dbReference>
<dbReference type="RefSeq" id="WP_115869188.1">
    <property type="nucleotide sequence ID" value="NZ_QREG01000016.1"/>
</dbReference>
<evidence type="ECO:0000313" key="7">
    <source>
        <dbReference type="Proteomes" id="UP000256779"/>
    </source>
</evidence>
<dbReference type="InterPro" id="IPR008979">
    <property type="entry name" value="Galactose-bd-like_sf"/>
</dbReference>
<evidence type="ECO:0000259" key="2">
    <source>
        <dbReference type="Pfam" id="PF02018"/>
    </source>
</evidence>
<evidence type="ECO:0000259" key="5">
    <source>
        <dbReference type="Pfam" id="PF18962"/>
    </source>
</evidence>
<dbReference type="InterPro" id="IPR017853">
    <property type="entry name" value="GH"/>
</dbReference>
<dbReference type="Pfam" id="PF18040">
    <property type="entry name" value="BPA_C"/>
    <property type="match status" value="1"/>
</dbReference>
<gene>
    <name evidence="6" type="ORF">C7460_11681</name>
</gene>